<dbReference type="GO" id="GO:0016705">
    <property type="term" value="F:oxidoreductase activity, acting on paired donors, with incorporation or reduction of molecular oxygen"/>
    <property type="evidence" value="ECO:0007669"/>
    <property type="project" value="InterPro"/>
</dbReference>
<keyword evidence="8" id="KW-1133">Transmembrane helix</keyword>
<dbReference type="InterPro" id="IPR002401">
    <property type="entry name" value="Cyt_P450_E_grp-I"/>
</dbReference>
<dbReference type="Pfam" id="PF00067">
    <property type="entry name" value="p450"/>
    <property type="match status" value="1"/>
</dbReference>
<dbReference type="InterPro" id="IPR050364">
    <property type="entry name" value="Cytochrome_P450_fung"/>
</dbReference>
<dbReference type="VEuPathDB" id="FungiDB:Z517_00850"/>
<evidence type="ECO:0000313" key="9">
    <source>
        <dbReference type="EMBL" id="KIW85460.1"/>
    </source>
</evidence>
<dbReference type="GO" id="GO:0004497">
    <property type="term" value="F:monooxygenase activity"/>
    <property type="evidence" value="ECO:0007669"/>
    <property type="project" value="UniProtKB-KW"/>
</dbReference>
<dbReference type="STRING" id="1442368.A0A0D2H3L7"/>
<evidence type="ECO:0000256" key="2">
    <source>
        <dbReference type="ARBA" id="ARBA00010617"/>
    </source>
</evidence>
<organism evidence="9 10">
    <name type="scientific">Fonsecaea pedrosoi CBS 271.37</name>
    <dbReference type="NCBI Taxonomy" id="1442368"/>
    <lineage>
        <taxon>Eukaryota</taxon>
        <taxon>Fungi</taxon>
        <taxon>Dikarya</taxon>
        <taxon>Ascomycota</taxon>
        <taxon>Pezizomycotina</taxon>
        <taxon>Eurotiomycetes</taxon>
        <taxon>Chaetothyriomycetidae</taxon>
        <taxon>Chaetothyriales</taxon>
        <taxon>Herpotrichiellaceae</taxon>
        <taxon>Fonsecaea</taxon>
    </lineage>
</organism>
<evidence type="ECO:0000256" key="5">
    <source>
        <dbReference type="ARBA" id="ARBA00023004"/>
    </source>
</evidence>
<sequence length="572" mass="65136">MAITHSLGELLSSRDHLVALFVLPPTLGLVYFLQWFIQRYFLIGKYRNLRYLPPGPPSSIFTGTPGYPKDKCHIFFKKLSEEYGQIISVWQGPNLQIVLNSPRVVRDLCYKRGNIYNDRPKMYAFHDCIFRGISIVSTGYNNMWKKQRKIFNSVSGAAAAKKFLPFQDYETKQYLHDLLKSPEQFYLHTERFGASILTTAVYGFRADDITDPSALGLLLTGSWLESNLHPGKFVDDRWPILQQIPRSLAWWRKTYDDNAKMLDSIARAWWDPAKKAVDQGKAVPCFATDFIKQYPSEGFNEDEAALVTLGLMLAGAGTTSSIQNYLIMALALHPHVVKKAQEELDSVVGKDRIPVKDDEHNLSYIRAVIKETLRWRPFSNQGFYHATSKEDWYGSYHIPAHTTIIANAYSIHQDEKRYKDPEVFEPMRYIDYKLSAQEYANMDDAEQRDHFAYGVGRRICAGLNMAEPSLFLLASRLLWGFNVSQKCDEDGKLIPIDTLGYSGGVFAKPLPFEASISCRSEQHARVIEKEFKNAHSDVRSLAQATKDGDMPGMQNLVKVLMAHPDTHFAGKT</sequence>
<dbReference type="PANTHER" id="PTHR46300">
    <property type="entry name" value="P450, PUTATIVE (EUROFUNG)-RELATED-RELATED"/>
    <property type="match status" value="1"/>
</dbReference>
<dbReference type="GO" id="GO:0020037">
    <property type="term" value="F:heme binding"/>
    <property type="evidence" value="ECO:0007669"/>
    <property type="project" value="InterPro"/>
</dbReference>
<evidence type="ECO:0000256" key="6">
    <source>
        <dbReference type="ARBA" id="ARBA00023033"/>
    </source>
</evidence>
<dbReference type="HOGENOM" id="CLU_001570_2_1_1"/>
<dbReference type="PRINTS" id="PR00385">
    <property type="entry name" value="P450"/>
</dbReference>
<keyword evidence="10" id="KW-1185">Reference proteome</keyword>
<keyword evidence="8" id="KW-0812">Transmembrane</keyword>
<protein>
    <recommendedName>
        <fullName evidence="11">Cytochrome P450</fullName>
    </recommendedName>
</protein>
<dbReference type="InterPro" id="IPR036396">
    <property type="entry name" value="Cyt_P450_sf"/>
</dbReference>
<dbReference type="SUPFAM" id="SSF48264">
    <property type="entry name" value="Cytochrome P450"/>
    <property type="match status" value="1"/>
</dbReference>
<name>A0A0D2H3L7_9EURO</name>
<dbReference type="AlphaFoldDB" id="A0A0D2H3L7"/>
<accession>A0A0D2H3L7</accession>
<proteinExistence type="inferred from homology"/>
<feature type="binding site" description="axial binding residue" evidence="7">
    <location>
        <position position="460"/>
    </location>
    <ligand>
        <name>heme</name>
        <dbReference type="ChEBI" id="CHEBI:30413"/>
    </ligand>
    <ligandPart>
        <name>Fe</name>
        <dbReference type="ChEBI" id="CHEBI:18248"/>
    </ligandPart>
</feature>
<keyword evidence="7" id="KW-0349">Heme</keyword>
<evidence type="ECO:0000256" key="3">
    <source>
        <dbReference type="ARBA" id="ARBA00022723"/>
    </source>
</evidence>
<dbReference type="GeneID" id="25300340"/>
<dbReference type="InterPro" id="IPR001128">
    <property type="entry name" value="Cyt_P450"/>
</dbReference>
<evidence type="ECO:0000256" key="1">
    <source>
        <dbReference type="ARBA" id="ARBA00001971"/>
    </source>
</evidence>
<dbReference type="RefSeq" id="XP_013289268.1">
    <property type="nucleotide sequence ID" value="XM_013433814.1"/>
</dbReference>
<dbReference type="PANTHER" id="PTHR46300:SF2">
    <property type="entry name" value="CYTOCHROME P450 MONOOXYGENASE ALNH-RELATED"/>
    <property type="match status" value="1"/>
</dbReference>
<dbReference type="GO" id="GO:0005506">
    <property type="term" value="F:iron ion binding"/>
    <property type="evidence" value="ECO:0007669"/>
    <property type="project" value="InterPro"/>
</dbReference>
<dbReference type="OrthoDB" id="1103324at2759"/>
<evidence type="ECO:0000256" key="4">
    <source>
        <dbReference type="ARBA" id="ARBA00023002"/>
    </source>
</evidence>
<reference evidence="9 10" key="1">
    <citation type="submission" date="2015-01" db="EMBL/GenBank/DDBJ databases">
        <title>The Genome Sequence of Fonsecaea pedrosoi CBS 271.37.</title>
        <authorList>
            <consortium name="The Broad Institute Genomics Platform"/>
            <person name="Cuomo C."/>
            <person name="de Hoog S."/>
            <person name="Gorbushina A."/>
            <person name="Stielow B."/>
            <person name="Teixiera M."/>
            <person name="Abouelleil A."/>
            <person name="Chapman S.B."/>
            <person name="Priest M."/>
            <person name="Young S.K."/>
            <person name="Wortman J."/>
            <person name="Nusbaum C."/>
            <person name="Birren B."/>
        </authorList>
    </citation>
    <scope>NUCLEOTIDE SEQUENCE [LARGE SCALE GENOMIC DNA]</scope>
    <source>
        <strain evidence="9 10">CBS 271.37</strain>
    </source>
</reference>
<evidence type="ECO:0000313" key="10">
    <source>
        <dbReference type="Proteomes" id="UP000053029"/>
    </source>
</evidence>
<keyword evidence="4" id="KW-0560">Oxidoreductase</keyword>
<comment type="cofactor">
    <cofactor evidence="1 7">
        <name>heme</name>
        <dbReference type="ChEBI" id="CHEBI:30413"/>
    </cofactor>
</comment>
<dbReference type="Gene3D" id="1.10.630.10">
    <property type="entry name" value="Cytochrome P450"/>
    <property type="match status" value="1"/>
</dbReference>
<keyword evidence="5 7" id="KW-0408">Iron</keyword>
<comment type="similarity">
    <text evidence="2">Belongs to the cytochrome P450 family.</text>
</comment>
<feature type="transmembrane region" description="Helical" evidence="8">
    <location>
        <begin position="17"/>
        <end position="37"/>
    </location>
</feature>
<dbReference type="CDD" id="cd11065">
    <property type="entry name" value="CYP64-like"/>
    <property type="match status" value="1"/>
</dbReference>
<dbReference type="PRINTS" id="PR00463">
    <property type="entry name" value="EP450I"/>
</dbReference>
<evidence type="ECO:0000256" key="8">
    <source>
        <dbReference type="SAM" id="Phobius"/>
    </source>
</evidence>
<evidence type="ECO:0000256" key="7">
    <source>
        <dbReference type="PIRSR" id="PIRSR602401-1"/>
    </source>
</evidence>
<keyword evidence="6" id="KW-0503">Monooxygenase</keyword>
<keyword evidence="8" id="KW-0472">Membrane</keyword>
<gene>
    <name evidence="9" type="ORF">Z517_00850</name>
</gene>
<dbReference type="Proteomes" id="UP000053029">
    <property type="component" value="Unassembled WGS sequence"/>
</dbReference>
<keyword evidence="3 7" id="KW-0479">Metal-binding</keyword>
<dbReference type="EMBL" id="KN846969">
    <property type="protein sequence ID" value="KIW85460.1"/>
    <property type="molecule type" value="Genomic_DNA"/>
</dbReference>
<evidence type="ECO:0008006" key="11">
    <source>
        <dbReference type="Google" id="ProtNLM"/>
    </source>
</evidence>